<feature type="region of interest" description="Disordered" evidence="6">
    <location>
        <begin position="197"/>
        <end position="219"/>
    </location>
</feature>
<evidence type="ECO:0000256" key="5">
    <source>
        <dbReference type="PROSITE-ProRule" id="PRU00104"/>
    </source>
</evidence>
<evidence type="ECO:0000259" key="7">
    <source>
        <dbReference type="PROSITE" id="PS50237"/>
    </source>
</evidence>
<reference evidence="9" key="1">
    <citation type="submission" date="2025-08" db="UniProtKB">
        <authorList>
            <consortium name="RefSeq"/>
        </authorList>
    </citation>
    <scope>IDENTIFICATION</scope>
    <source>
        <tissue evidence="9">Testes</tissue>
    </source>
</reference>
<comment type="caution">
    <text evidence="5">Lacks conserved residue(s) required for the propagation of feature annotation.</text>
</comment>
<accession>A0ABM0MDI6</accession>
<proteinExistence type="predicted"/>
<evidence type="ECO:0000256" key="1">
    <source>
        <dbReference type="ARBA" id="ARBA00000885"/>
    </source>
</evidence>
<dbReference type="RefSeq" id="XP_006818077.1">
    <property type="nucleotide sequence ID" value="XM_006818014.1"/>
</dbReference>
<evidence type="ECO:0000256" key="4">
    <source>
        <dbReference type="ARBA" id="ARBA00022786"/>
    </source>
</evidence>
<feature type="active site" description="Glycyl thioester intermediate" evidence="5">
    <location>
        <position position="652"/>
    </location>
</feature>
<dbReference type="EC" id="2.3.2.26" evidence="2"/>
<evidence type="ECO:0000256" key="6">
    <source>
        <dbReference type="SAM" id="MobiDB-lite"/>
    </source>
</evidence>
<dbReference type="SMART" id="SM00119">
    <property type="entry name" value="HECTc"/>
    <property type="match status" value="1"/>
</dbReference>
<dbReference type="InterPro" id="IPR044611">
    <property type="entry name" value="E3A/B/C-like"/>
</dbReference>
<evidence type="ECO:0000256" key="3">
    <source>
        <dbReference type="ARBA" id="ARBA00022679"/>
    </source>
</evidence>
<dbReference type="PANTHER" id="PTHR45700">
    <property type="entry name" value="UBIQUITIN-PROTEIN LIGASE E3C"/>
    <property type="match status" value="1"/>
</dbReference>
<organism evidence="8 9">
    <name type="scientific">Saccoglossus kowalevskii</name>
    <name type="common">Acorn worm</name>
    <dbReference type="NCBI Taxonomy" id="10224"/>
    <lineage>
        <taxon>Eukaryota</taxon>
        <taxon>Metazoa</taxon>
        <taxon>Hemichordata</taxon>
        <taxon>Enteropneusta</taxon>
        <taxon>Harrimaniidae</taxon>
        <taxon>Saccoglossus</taxon>
    </lineage>
</organism>
<dbReference type="GeneID" id="102802899"/>
<dbReference type="Gene3D" id="3.30.2410.10">
    <property type="entry name" value="Hect, E3 ligase catalytic domain"/>
    <property type="match status" value="1"/>
</dbReference>
<evidence type="ECO:0000256" key="2">
    <source>
        <dbReference type="ARBA" id="ARBA00012485"/>
    </source>
</evidence>
<dbReference type="Proteomes" id="UP000694865">
    <property type="component" value="Unplaced"/>
</dbReference>
<evidence type="ECO:0000313" key="9">
    <source>
        <dbReference type="RefSeq" id="XP_006818077.1"/>
    </source>
</evidence>
<dbReference type="Pfam" id="PF00632">
    <property type="entry name" value="HECT"/>
    <property type="match status" value="2"/>
</dbReference>
<sequence length="684" mass="77309">MALMFEKLCRYIIASMDNGTDPKVLHLPLIAGKFTDNLLSLFLVHILSVPAIIQHLSSIAPECLAVLQTHEVFKKSLNMLCLEQNTKIVFNSLEGNYALCLLANLIQLGNIDSEALTANVSSFNRVVGSLLSKCQSYVAQKKSNNTHWHPVFGWFSQTTDHRLHEAMPFVVKQLQLLWNPRTVKLLFNDILKHSSRASNGSPEKMAAMSSHSKDSSSGPKNIILRKLQRSSSKSSSSSQKGWSITAPEVKTTCGVCELYQTSLMTLTQLRMDILTGLSYQDVLLSNLWKFIWELGPHGPLKLYTELLLSNETQPVFSVLILFCDCASHLITVLDDLELYEQQRPFQVEDLVCMSKFLNAFIYRMIWDHNSKSKHGGLLNSTHNLLMLLYDRDCRRSFTSENHWLIKELKPSVFNSELEKAKKRAQVVLQKIPHVVPHRDRVILFRKQVANENAALSITESVSASPASTLITVHRARLLEDGYRQLALLPAQALKGVIRVRFVNEQGLDEAGIDQDGVFKEFLEETIKTVFNPSLNLFRMTCGEQRLYPSPTSYIQDNHLQLFEFVGRMLGKAVYEGIVVEVPFASFFLSQVLGQQHSALYSPIDELPSLDPELYKSLTFIKDTGDTLGSVLRGFFTIRKKDPVGRLPTSSTCFNLLKLPNYQKKSTLREKLRYSITSNTGFELS</sequence>
<feature type="domain" description="HECT" evidence="7">
    <location>
        <begin position="489"/>
        <end position="620"/>
    </location>
</feature>
<comment type="catalytic activity">
    <reaction evidence="1">
        <text>S-ubiquitinyl-[E2 ubiquitin-conjugating enzyme]-L-cysteine + [acceptor protein]-L-lysine = [E2 ubiquitin-conjugating enzyme]-L-cysteine + N(6)-ubiquitinyl-[acceptor protein]-L-lysine.</text>
        <dbReference type="EC" id="2.3.2.26"/>
    </reaction>
</comment>
<keyword evidence="3" id="KW-0808">Transferase</keyword>
<name>A0ABM0MDI6_SACKO</name>
<evidence type="ECO:0000313" key="8">
    <source>
        <dbReference type="Proteomes" id="UP000694865"/>
    </source>
</evidence>
<feature type="domain" description="HECT" evidence="7">
    <location>
        <begin position="635"/>
        <end position="684"/>
    </location>
</feature>
<dbReference type="InterPro" id="IPR000569">
    <property type="entry name" value="HECT_dom"/>
</dbReference>
<gene>
    <name evidence="9" type="primary">LOC102802899</name>
</gene>
<keyword evidence="4 5" id="KW-0833">Ubl conjugation pathway</keyword>
<keyword evidence="8" id="KW-1185">Reference proteome</keyword>
<protein>
    <recommendedName>
        <fullName evidence="2">HECT-type E3 ubiquitin transferase</fullName>
        <ecNumber evidence="2">2.3.2.26</ecNumber>
    </recommendedName>
</protein>
<dbReference type="PANTHER" id="PTHR45700:SF3">
    <property type="entry name" value="UBIQUITIN-PROTEIN LIGASE E3B"/>
    <property type="match status" value="1"/>
</dbReference>
<dbReference type="InterPro" id="IPR035983">
    <property type="entry name" value="Hect_E3_ubiquitin_ligase"/>
</dbReference>
<dbReference type="SUPFAM" id="SSF56204">
    <property type="entry name" value="Hect, E3 ligase catalytic domain"/>
    <property type="match status" value="1"/>
</dbReference>
<dbReference type="PROSITE" id="PS50237">
    <property type="entry name" value="HECT"/>
    <property type="match status" value="2"/>
</dbReference>
<dbReference type="Gene3D" id="3.90.1750.10">
    <property type="entry name" value="Hect, E3 ligase catalytic domains"/>
    <property type="match status" value="1"/>
</dbReference>